<organism evidence="2 3">
    <name type="scientific">Dendrothele bispora (strain CBS 962.96)</name>
    <dbReference type="NCBI Taxonomy" id="1314807"/>
    <lineage>
        <taxon>Eukaryota</taxon>
        <taxon>Fungi</taxon>
        <taxon>Dikarya</taxon>
        <taxon>Basidiomycota</taxon>
        <taxon>Agaricomycotina</taxon>
        <taxon>Agaricomycetes</taxon>
        <taxon>Agaricomycetidae</taxon>
        <taxon>Agaricales</taxon>
        <taxon>Agaricales incertae sedis</taxon>
        <taxon>Dendrothele</taxon>
    </lineage>
</organism>
<keyword evidence="3" id="KW-1185">Reference proteome</keyword>
<evidence type="ECO:0000256" key="1">
    <source>
        <dbReference type="SAM" id="Coils"/>
    </source>
</evidence>
<dbReference type="OrthoDB" id="3065285at2759"/>
<protein>
    <submittedName>
        <fullName evidence="2">Uncharacterized protein</fullName>
    </submittedName>
</protein>
<accession>A0A4S8M5S3</accession>
<dbReference type="Proteomes" id="UP000297245">
    <property type="component" value="Unassembled WGS sequence"/>
</dbReference>
<dbReference type="EMBL" id="ML179156">
    <property type="protein sequence ID" value="THU97420.1"/>
    <property type="molecule type" value="Genomic_DNA"/>
</dbReference>
<gene>
    <name evidence="2" type="ORF">K435DRAFT_579923</name>
</gene>
<feature type="non-terminal residue" evidence="2">
    <location>
        <position position="130"/>
    </location>
</feature>
<keyword evidence="1" id="KW-0175">Coiled coil</keyword>
<evidence type="ECO:0000313" key="3">
    <source>
        <dbReference type="Proteomes" id="UP000297245"/>
    </source>
</evidence>
<sequence length="130" mass="15023">AHLRSNYIPSHLERSQIQSNGIEIQKDLENYAREISRLQKILNQLEEERRIVESHAERLAGLVIPIRRLPTEILGEIFDVLCSPKCKFHPVGNDGDLIQRGPLPLQNVALLLSQTCYFWRSVILSRAELW</sequence>
<proteinExistence type="predicted"/>
<name>A0A4S8M5S3_DENBC</name>
<evidence type="ECO:0000313" key="2">
    <source>
        <dbReference type="EMBL" id="THU97420.1"/>
    </source>
</evidence>
<feature type="coiled-coil region" evidence="1">
    <location>
        <begin position="28"/>
        <end position="62"/>
    </location>
</feature>
<reference evidence="2 3" key="1">
    <citation type="journal article" date="2019" name="Nat. Ecol. Evol.">
        <title>Megaphylogeny resolves global patterns of mushroom evolution.</title>
        <authorList>
            <person name="Varga T."/>
            <person name="Krizsan K."/>
            <person name="Foldi C."/>
            <person name="Dima B."/>
            <person name="Sanchez-Garcia M."/>
            <person name="Sanchez-Ramirez S."/>
            <person name="Szollosi G.J."/>
            <person name="Szarkandi J.G."/>
            <person name="Papp V."/>
            <person name="Albert L."/>
            <person name="Andreopoulos W."/>
            <person name="Angelini C."/>
            <person name="Antonin V."/>
            <person name="Barry K.W."/>
            <person name="Bougher N.L."/>
            <person name="Buchanan P."/>
            <person name="Buyck B."/>
            <person name="Bense V."/>
            <person name="Catcheside P."/>
            <person name="Chovatia M."/>
            <person name="Cooper J."/>
            <person name="Damon W."/>
            <person name="Desjardin D."/>
            <person name="Finy P."/>
            <person name="Geml J."/>
            <person name="Haridas S."/>
            <person name="Hughes K."/>
            <person name="Justo A."/>
            <person name="Karasinski D."/>
            <person name="Kautmanova I."/>
            <person name="Kiss B."/>
            <person name="Kocsube S."/>
            <person name="Kotiranta H."/>
            <person name="LaButti K.M."/>
            <person name="Lechner B.E."/>
            <person name="Liimatainen K."/>
            <person name="Lipzen A."/>
            <person name="Lukacs Z."/>
            <person name="Mihaltcheva S."/>
            <person name="Morgado L.N."/>
            <person name="Niskanen T."/>
            <person name="Noordeloos M.E."/>
            <person name="Ohm R.A."/>
            <person name="Ortiz-Santana B."/>
            <person name="Ovrebo C."/>
            <person name="Racz N."/>
            <person name="Riley R."/>
            <person name="Savchenko A."/>
            <person name="Shiryaev A."/>
            <person name="Soop K."/>
            <person name="Spirin V."/>
            <person name="Szebenyi C."/>
            <person name="Tomsovsky M."/>
            <person name="Tulloss R.E."/>
            <person name="Uehling J."/>
            <person name="Grigoriev I.V."/>
            <person name="Vagvolgyi C."/>
            <person name="Papp T."/>
            <person name="Martin F.M."/>
            <person name="Miettinen O."/>
            <person name="Hibbett D.S."/>
            <person name="Nagy L.G."/>
        </authorList>
    </citation>
    <scope>NUCLEOTIDE SEQUENCE [LARGE SCALE GENOMIC DNA]</scope>
    <source>
        <strain evidence="2 3">CBS 962.96</strain>
    </source>
</reference>
<dbReference type="AlphaFoldDB" id="A0A4S8M5S3"/>
<feature type="non-terminal residue" evidence="2">
    <location>
        <position position="1"/>
    </location>
</feature>